<dbReference type="EMBL" id="JAVDNV010000017">
    <property type="protein sequence ID" value="MDQ2311394.1"/>
    <property type="molecule type" value="Genomic_DNA"/>
</dbReference>
<dbReference type="RefSeq" id="WP_048253274.1">
    <property type="nucleotide sequence ID" value="NZ_CBCSIS010000049.1"/>
</dbReference>
<gene>
    <name evidence="1" type="ORF">RBJ30_20175</name>
</gene>
<reference evidence="1" key="1">
    <citation type="submission" date="2023-08" db="EMBL/GenBank/DDBJ databases">
        <title>WGS of pathogenic bacterial species, Los Angeles County Public Health Laboratories.</title>
        <authorList>
            <person name="Garrigues J.M."/>
            <person name="Green N.M."/>
        </authorList>
    </citation>
    <scope>NUCLEOTIDE SEQUENCE</scope>
    <source>
        <strain evidence="1">LACPHL-BACT-2023-00068</strain>
    </source>
</reference>
<dbReference type="InterPro" id="IPR035232">
    <property type="entry name" value="DUF5347"/>
</dbReference>
<name>A0AAW8HSC9_PLUGE</name>
<dbReference type="Pfam" id="PF17282">
    <property type="entry name" value="DUF5347"/>
    <property type="match status" value="1"/>
</dbReference>
<accession>A0AAW8HSC9</accession>
<dbReference type="AlphaFoldDB" id="A0AAW8HSC9"/>
<sequence length="112" mass="12454">MPVQIAPSAGHLNVGQRTRGLDQISKLRAQYWDEDGKALRAFFAAMQNRRDPEYSRNVRALSALLFLAGIPAGRHALPLESLSTAERTALIHAMNQFRAMVSLFPGRLSLPR</sequence>
<dbReference type="Proteomes" id="UP001236270">
    <property type="component" value="Unassembled WGS sequence"/>
</dbReference>
<evidence type="ECO:0000313" key="2">
    <source>
        <dbReference type="Proteomes" id="UP001236270"/>
    </source>
</evidence>
<proteinExistence type="predicted"/>
<protein>
    <submittedName>
        <fullName evidence="1">DUF5347 family protein</fullName>
    </submittedName>
</protein>
<organism evidence="1 2">
    <name type="scientific">Pluralibacter gergoviae</name>
    <name type="common">Enterobacter gergoviae</name>
    <dbReference type="NCBI Taxonomy" id="61647"/>
    <lineage>
        <taxon>Bacteria</taxon>
        <taxon>Pseudomonadati</taxon>
        <taxon>Pseudomonadota</taxon>
        <taxon>Gammaproteobacteria</taxon>
        <taxon>Enterobacterales</taxon>
        <taxon>Enterobacteriaceae</taxon>
        <taxon>Pluralibacter</taxon>
    </lineage>
</organism>
<dbReference type="GeneID" id="61386323"/>
<comment type="caution">
    <text evidence="1">The sequence shown here is derived from an EMBL/GenBank/DDBJ whole genome shotgun (WGS) entry which is preliminary data.</text>
</comment>
<evidence type="ECO:0000313" key="1">
    <source>
        <dbReference type="EMBL" id="MDQ2311394.1"/>
    </source>
</evidence>